<evidence type="ECO:0000313" key="3">
    <source>
        <dbReference type="Proteomes" id="UP001157418"/>
    </source>
</evidence>
<organism evidence="2 3">
    <name type="scientific">Lactuca virosa</name>
    <dbReference type="NCBI Taxonomy" id="75947"/>
    <lineage>
        <taxon>Eukaryota</taxon>
        <taxon>Viridiplantae</taxon>
        <taxon>Streptophyta</taxon>
        <taxon>Embryophyta</taxon>
        <taxon>Tracheophyta</taxon>
        <taxon>Spermatophyta</taxon>
        <taxon>Magnoliopsida</taxon>
        <taxon>eudicotyledons</taxon>
        <taxon>Gunneridae</taxon>
        <taxon>Pentapetalae</taxon>
        <taxon>asterids</taxon>
        <taxon>campanulids</taxon>
        <taxon>Asterales</taxon>
        <taxon>Asteraceae</taxon>
        <taxon>Cichorioideae</taxon>
        <taxon>Cichorieae</taxon>
        <taxon>Lactucinae</taxon>
        <taxon>Lactuca</taxon>
    </lineage>
</organism>
<reference evidence="2 3" key="1">
    <citation type="submission" date="2022-01" db="EMBL/GenBank/DDBJ databases">
        <authorList>
            <person name="Xiong W."/>
            <person name="Schranz E."/>
        </authorList>
    </citation>
    <scope>NUCLEOTIDE SEQUENCE [LARGE SCALE GENOMIC DNA]</scope>
</reference>
<dbReference type="Proteomes" id="UP001157418">
    <property type="component" value="Unassembled WGS sequence"/>
</dbReference>
<dbReference type="EMBL" id="CAKMRJ010002223">
    <property type="protein sequence ID" value="CAH1427303.1"/>
    <property type="molecule type" value="Genomic_DNA"/>
</dbReference>
<feature type="region of interest" description="Disordered" evidence="1">
    <location>
        <begin position="1"/>
        <end position="20"/>
    </location>
</feature>
<sequence length="77" mass="8811">MKVSKNQLKRKSQNPTKKIWKKQNRNKCQFITGLFLSFSGNRRSFLIQRGNGEVCCNGNNKAKPIKSLSDVIFLHAS</sequence>
<evidence type="ECO:0000256" key="1">
    <source>
        <dbReference type="SAM" id="MobiDB-lite"/>
    </source>
</evidence>
<protein>
    <recommendedName>
        <fullName evidence="4">Ribosomal protein L32</fullName>
    </recommendedName>
</protein>
<feature type="compositionally biased region" description="Basic residues" evidence="1">
    <location>
        <begin position="7"/>
        <end position="20"/>
    </location>
</feature>
<name>A0AAU9N2Z3_9ASTR</name>
<keyword evidence="3" id="KW-1185">Reference proteome</keyword>
<gene>
    <name evidence="2" type="ORF">LVIROSA_LOCUS14323</name>
</gene>
<accession>A0AAU9N2Z3</accession>
<proteinExistence type="predicted"/>
<dbReference type="AlphaFoldDB" id="A0AAU9N2Z3"/>
<comment type="caution">
    <text evidence="2">The sequence shown here is derived from an EMBL/GenBank/DDBJ whole genome shotgun (WGS) entry which is preliminary data.</text>
</comment>
<evidence type="ECO:0000313" key="2">
    <source>
        <dbReference type="EMBL" id="CAH1427303.1"/>
    </source>
</evidence>
<evidence type="ECO:0008006" key="4">
    <source>
        <dbReference type="Google" id="ProtNLM"/>
    </source>
</evidence>